<sequence>MKTAAGGLCLASEVHKRAEVSWHGLTESGWNDLNESLASRWRILTMETSHSIRHRAYAMARLTASADSTMPTPLHAPTPRPRPTRHPAGGPALSASPDPWKFRQLRRIQQRLESGFWRGTHDDQWVQDTEVLLKSPEFQTLSRWYLKRKPFLHPKALADYCRLLSHHMKGCTLTAHVSIDPEDGWLCLWFTVYGLPALKRRGAIHEEHRAFLDALFAEGLHVRHTSGHIGLMVARGPYRPRH</sequence>
<reference evidence="1 2" key="1">
    <citation type="submission" date="2015-12" db="EMBL/GenBank/DDBJ databases">
        <title>Complete genome of Roseateles depolymerans KCTC 42856.</title>
        <authorList>
            <person name="Kim K.M."/>
        </authorList>
    </citation>
    <scope>NUCLEOTIDE SEQUENCE [LARGE SCALE GENOMIC DNA]</scope>
    <source>
        <strain evidence="1 2">KCTC 42856</strain>
    </source>
</reference>
<keyword evidence="2" id="KW-1185">Reference proteome</keyword>
<dbReference type="Proteomes" id="UP000060699">
    <property type="component" value="Chromosome"/>
</dbReference>
<dbReference type="EMBL" id="CP013729">
    <property type="protein sequence ID" value="ALV06198.1"/>
    <property type="molecule type" value="Genomic_DNA"/>
</dbReference>
<proteinExistence type="predicted"/>
<dbReference type="KEGG" id="rdp:RD2015_1716"/>
<name>A0A0U3CXV8_9BURK</name>
<dbReference type="AlphaFoldDB" id="A0A0U3CXV8"/>
<organism evidence="1 2">
    <name type="scientific">Roseateles depolymerans</name>
    <dbReference type="NCBI Taxonomy" id="76731"/>
    <lineage>
        <taxon>Bacteria</taxon>
        <taxon>Pseudomonadati</taxon>
        <taxon>Pseudomonadota</taxon>
        <taxon>Betaproteobacteria</taxon>
        <taxon>Burkholderiales</taxon>
        <taxon>Sphaerotilaceae</taxon>
        <taxon>Roseateles</taxon>
    </lineage>
</organism>
<gene>
    <name evidence="1" type="ORF">RD2015_1716</name>
</gene>
<evidence type="ECO:0000313" key="1">
    <source>
        <dbReference type="EMBL" id="ALV06198.1"/>
    </source>
</evidence>
<protein>
    <submittedName>
        <fullName evidence="1">Uncharacterized protein</fullName>
    </submittedName>
</protein>
<evidence type="ECO:0000313" key="2">
    <source>
        <dbReference type="Proteomes" id="UP000060699"/>
    </source>
</evidence>
<accession>A0A0U3CXV8</accession>